<dbReference type="PANTHER" id="PTHR28026">
    <property type="entry name" value="DUF962 DOMAIN PROTEIN (AFU_ORTHOLOGUE AFUA_8G05310)"/>
    <property type="match status" value="1"/>
</dbReference>
<reference evidence="2 3" key="1">
    <citation type="journal article" date="2017" name="Eur. J. Clin. Microbiol. Infect. Dis.">
        <title>Uncommonly isolated clinical Pseudomonas: identification and phylogenetic assignation.</title>
        <authorList>
            <person name="Mulet M."/>
            <person name="Gomila M."/>
            <person name="Ramirez A."/>
            <person name="Cardew S."/>
            <person name="Moore E.R."/>
            <person name="Lalucat J."/>
            <person name="Garcia-Valdes E."/>
        </authorList>
    </citation>
    <scope>NUCLEOTIDE SEQUENCE [LARGE SCALE GENOMIC DNA]</scope>
    <source>
        <strain evidence="2 3">SD129</strain>
    </source>
</reference>
<dbReference type="PANTHER" id="PTHR28026:SF9">
    <property type="entry name" value="2-HYDROXY-PALMITIC ACID DIOXYGENASE MPO1"/>
    <property type="match status" value="1"/>
</dbReference>
<name>A0A5R9QI06_9GAMM</name>
<keyword evidence="1" id="KW-0812">Transmembrane</keyword>
<feature type="transmembrane region" description="Helical" evidence="1">
    <location>
        <begin position="46"/>
        <end position="67"/>
    </location>
</feature>
<dbReference type="GO" id="GO:0046521">
    <property type="term" value="P:sphingoid catabolic process"/>
    <property type="evidence" value="ECO:0007669"/>
    <property type="project" value="TreeGrafter"/>
</dbReference>
<dbReference type="Proteomes" id="UP000306753">
    <property type="component" value="Unassembled WGS sequence"/>
</dbReference>
<sequence length="172" mass="18414">MKTLIDHLAGYAAYHRDPRNLVTHFIGIPMIVFAVAVLLSRPGLSLGGLWVSPAMLAAGLAAVFYLRLDVRYGLVMSGLLALCLWGGAVLAVGATASWLAVGVGLFALGWVIQFIGHHYEGRKPAFLDDLRGLIVGPLFVVAEAGFLIGLRDEVRLAIEARSGGLRRRPVQA</sequence>
<evidence type="ECO:0000313" key="2">
    <source>
        <dbReference type="EMBL" id="TLX64857.1"/>
    </source>
</evidence>
<dbReference type="InterPro" id="IPR009305">
    <property type="entry name" value="Mpo1-like"/>
</dbReference>
<feature type="transmembrane region" description="Helical" evidence="1">
    <location>
        <begin position="79"/>
        <end position="112"/>
    </location>
</feature>
<dbReference type="EMBL" id="QLAG01000003">
    <property type="protein sequence ID" value="TLX64857.1"/>
    <property type="molecule type" value="Genomic_DNA"/>
</dbReference>
<evidence type="ECO:0000256" key="1">
    <source>
        <dbReference type="SAM" id="Phobius"/>
    </source>
</evidence>
<dbReference type="AlphaFoldDB" id="A0A5R9QI06"/>
<dbReference type="Pfam" id="PF06127">
    <property type="entry name" value="Mpo1-like"/>
    <property type="match status" value="1"/>
</dbReference>
<protein>
    <recommendedName>
        <fullName evidence="4">DUF962 domain-containing protein</fullName>
    </recommendedName>
</protein>
<comment type="caution">
    <text evidence="2">The sequence shown here is derived from an EMBL/GenBank/DDBJ whole genome shotgun (WGS) entry which is preliminary data.</text>
</comment>
<dbReference type="RefSeq" id="WP_138410893.1">
    <property type="nucleotide sequence ID" value="NZ_QLAF01000002.1"/>
</dbReference>
<gene>
    <name evidence="2" type="ORF">DN820_03155</name>
</gene>
<keyword evidence="1" id="KW-0472">Membrane</keyword>
<feature type="transmembrane region" description="Helical" evidence="1">
    <location>
        <begin position="21"/>
        <end position="40"/>
    </location>
</feature>
<proteinExistence type="predicted"/>
<keyword evidence="1" id="KW-1133">Transmembrane helix</keyword>
<organism evidence="2 3">
    <name type="scientific">Stutzerimonas nosocomialis</name>
    <dbReference type="NCBI Taxonomy" id="1056496"/>
    <lineage>
        <taxon>Bacteria</taxon>
        <taxon>Pseudomonadati</taxon>
        <taxon>Pseudomonadota</taxon>
        <taxon>Gammaproteobacteria</taxon>
        <taxon>Pseudomonadales</taxon>
        <taxon>Pseudomonadaceae</taxon>
        <taxon>Stutzerimonas</taxon>
    </lineage>
</organism>
<evidence type="ECO:0008006" key="4">
    <source>
        <dbReference type="Google" id="ProtNLM"/>
    </source>
</evidence>
<keyword evidence="3" id="KW-1185">Reference proteome</keyword>
<feature type="transmembrane region" description="Helical" evidence="1">
    <location>
        <begin position="132"/>
        <end position="150"/>
    </location>
</feature>
<accession>A0A5R9QI06</accession>
<dbReference type="GO" id="GO:0016020">
    <property type="term" value="C:membrane"/>
    <property type="evidence" value="ECO:0007669"/>
    <property type="project" value="GOC"/>
</dbReference>
<evidence type="ECO:0000313" key="3">
    <source>
        <dbReference type="Proteomes" id="UP000306753"/>
    </source>
</evidence>